<reference evidence="2" key="1">
    <citation type="submission" date="2016-10" db="EMBL/GenBank/DDBJ databases">
        <title>Sequence of Gallionella enrichment culture.</title>
        <authorList>
            <person name="Poehlein A."/>
            <person name="Muehling M."/>
            <person name="Daniel R."/>
        </authorList>
    </citation>
    <scope>NUCLEOTIDE SEQUENCE</scope>
</reference>
<comment type="caution">
    <text evidence="2">The sequence shown here is derived from an EMBL/GenBank/DDBJ whole genome shotgun (WGS) entry which is preliminary data.</text>
</comment>
<organism evidence="2">
    <name type="scientific">mine drainage metagenome</name>
    <dbReference type="NCBI Taxonomy" id="410659"/>
    <lineage>
        <taxon>unclassified sequences</taxon>
        <taxon>metagenomes</taxon>
        <taxon>ecological metagenomes</taxon>
    </lineage>
</organism>
<proteinExistence type="predicted"/>
<dbReference type="AlphaFoldDB" id="A0A1J5R0B7"/>
<dbReference type="EMBL" id="MLJW01000351">
    <property type="protein sequence ID" value="OIQ88946.1"/>
    <property type="molecule type" value="Genomic_DNA"/>
</dbReference>
<protein>
    <recommendedName>
        <fullName evidence="3">DUF4405 domain-containing protein</fullName>
    </recommendedName>
</protein>
<keyword evidence="1" id="KW-0472">Membrane</keyword>
<evidence type="ECO:0000313" key="2">
    <source>
        <dbReference type="EMBL" id="OIQ88946.1"/>
    </source>
</evidence>
<sequence>MSHRAEAVEAGSGDAGVEGNSRLTGTVGVLLVVLLFAEGLTILSIRGLITLHLFIGLLLVPPVVLKIVATGYRFARYYTRAAPYVRRGPPHPVLRLIGPLLIVMTVVLLGTGVWLIVVGPDHAGLVLTAHQASFVIWFGLTAIHVLAHVRETVVLAAKDVRRPDPARPVPGRGVRTGAVALALVAGVALGAVVTPTATAWTTRSAAEGHR</sequence>
<accession>A0A1J5R0B7</accession>
<keyword evidence="1" id="KW-1133">Transmembrane helix</keyword>
<feature type="transmembrane region" description="Helical" evidence="1">
    <location>
        <begin position="27"/>
        <end position="45"/>
    </location>
</feature>
<evidence type="ECO:0000256" key="1">
    <source>
        <dbReference type="SAM" id="Phobius"/>
    </source>
</evidence>
<feature type="transmembrane region" description="Helical" evidence="1">
    <location>
        <begin position="51"/>
        <end position="72"/>
    </location>
</feature>
<name>A0A1J5R0B7_9ZZZZ</name>
<feature type="transmembrane region" description="Helical" evidence="1">
    <location>
        <begin position="136"/>
        <end position="157"/>
    </location>
</feature>
<gene>
    <name evidence="2" type="ORF">GALL_291770</name>
</gene>
<keyword evidence="1" id="KW-0812">Transmembrane</keyword>
<feature type="transmembrane region" description="Helical" evidence="1">
    <location>
        <begin position="93"/>
        <end position="116"/>
    </location>
</feature>
<feature type="transmembrane region" description="Helical" evidence="1">
    <location>
        <begin position="178"/>
        <end position="200"/>
    </location>
</feature>
<evidence type="ECO:0008006" key="3">
    <source>
        <dbReference type="Google" id="ProtNLM"/>
    </source>
</evidence>